<name>S8DZB8_FOMSC</name>
<organism evidence="2 3">
    <name type="scientific">Fomitopsis schrenkii</name>
    <name type="common">Brown rot fungus</name>
    <dbReference type="NCBI Taxonomy" id="2126942"/>
    <lineage>
        <taxon>Eukaryota</taxon>
        <taxon>Fungi</taxon>
        <taxon>Dikarya</taxon>
        <taxon>Basidiomycota</taxon>
        <taxon>Agaricomycotina</taxon>
        <taxon>Agaricomycetes</taxon>
        <taxon>Polyporales</taxon>
        <taxon>Fomitopsis</taxon>
    </lineage>
</organism>
<dbReference type="HOGENOM" id="CLU_1390265_0_0_1"/>
<dbReference type="AlphaFoldDB" id="S8DZB8"/>
<feature type="region of interest" description="Disordered" evidence="1">
    <location>
        <begin position="89"/>
        <end position="129"/>
    </location>
</feature>
<dbReference type="EMBL" id="KE504188">
    <property type="protein sequence ID" value="EPS96488.1"/>
    <property type="molecule type" value="Genomic_DNA"/>
</dbReference>
<sequence>MSLYSILLSTMFPNNTPPLNHGFSDPHSQHSSTPDYNDAMLSDDLSQVGFGSAIDPYTNLPSPSSSSSHYPNPSLTPLWPQGYSQYGSGTHPAQLVQSSGMPAHSWQPSGYPQAQPEGPQLYDQGFGPGMHPHQLLSLRDTQLTTHFVEYGGNGSLWEYCGVALPQPRTGGRHWAAAFFELPNDTDHPSQAEKPHR</sequence>
<protein>
    <submittedName>
        <fullName evidence="2">Uncharacterized protein</fullName>
    </submittedName>
</protein>
<gene>
    <name evidence="2" type="ORF">FOMPIDRAFT_1018846</name>
</gene>
<feature type="compositionally biased region" description="Low complexity" evidence="1">
    <location>
        <begin position="56"/>
        <end position="73"/>
    </location>
</feature>
<evidence type="ECO:0000256" key="1">
    <source>
        <dbReference type="SAM" id="MobiDB-lite"/>
    </source>
</evidence>
<accession>S8DZB8</accession>
<evidence type="ECO:0000313" key="2">
    <source>
        <dbReference type="EMBL" id="EPS96488.1"/>
    </source>
</evidence>
<dbReference type="Proteomes" id="UP000015241">
    <property type="component" value="Unassembled WGS sequence"/>
</dbReference>
<reference evidence="2 3" key="1">
    <citation type="journal article" date="2012" name="Science">
        <title>The Paleozoic origin of enzymatic lignin decomposition reconstructed from 31 fungal genomes.</title>
        <authorList>
            <person name="Floudas D."/>
            <person name="Binder M."/>
            <person name="Riley R."/>
            <person name="Barry K."/>
            <person name="Blanchette R.A."/>
            <person name="Henrissat B."/>
            <person name="Martinez A.T."/>
            <person name="Otillar R."/>
            <person name="Spatafora J.W."/>
            <person name="Yadav J.S."/>
            <person name="Aerts A."/>
            <person name="Benoit I."/>
            <person name="Boyd A."/>
            <person name="Carlson A."/>
            <person name="Copeland A."/>
            <person name="Coutinho P.M."/>
            <person name="de Vries R.P."/>
            <person name="Ferreira P."/>
            <person name="Findley K."/>
            <person name="Foster B."/>
            <person name="Gaskell J."/>
            <person name="Glotzer D."/>
            <person name="Gorecki P."/>
            <person name="Heitman J."/>
            <person name="Hesse C."/>
            <person name="Hori C."/>
            <person name="Igarashi K."/>
            <person name="Jurgens J.A."/>
            <person name="Kallen N."/>
            <person name="Kersten P."/>
            <person name="Kohler A."/>
            <person name="Kuees U."/>
            <person name="Kumar T.K.A."/>
            <person name="Kuo A."/>
            <person name="LaButti K."/>
            <person name="Larrondo L.F."/>
            <person name="Lindquist E."/>
            <person name="Ling A."/>
            <person name="Lombard V."/>
            <person name="Lucas S."/>
            <person name="Lundell T."/>
            <person name="Martin R."/>
            <person name="McLaughlin D.J."/>
            <person name="Morgenstern I."/>
            <person name="Morin E."/>
            <person name="Murat C."/>
            <person name="Nagy L.G."/>
            <person name="Nolan M."/>
            <person name="Ohm R.A."/>
            <person name="Patyshakuliyeva A."/>
            <person name="Rokas A."/>
            <person name="Ruiz-Duenas F.J."/>
            <person name="Sabat G."/>
            <person name="Salamov A."/>
            <person name="Samejima M."/>
            <person name="Schmutz J."/>
            <person name="Slot J.C."/>
            <person name="St John F."/>
            <person name="Stenlid J."/>
            <person name="Sun H."/>
            <person name="Sun S."/>
            <person name="Syed K."/>
            <person name="Tsang A."/>
            <person name="Wiebenga A."/>
            <person name="Young D."/>
            <person name="Pisabarro A."/>
            <person name="Eastwood D.C."/>
            <person name="Martin F."/>
            <person name="Cullen D."/>
            <person name="Grigoriev I.V."/>
            <person name="Hibbett D.S."/>
        </authorList>
    </citation>
    <scope>NUCLEOTIDE SEQUENCE</scope>
    <source>
        <strain evidence="3">FP-58527</strain>
    </source>
</reference>
<evidence type="ECO:0000313" key="3">
    <source>
        <dbReference type="Proteomes" id="UP000015241"/>
    </source>
</evidence>
<feature type="region of interest" description="Disordered" evidence="1">
    <location>
        <begin position="19"/>
        <end position="73"/>
    </location>
</feature>
<feature type="compositionally biased region" description="Polar residues" evidence="1">
    <location>
        <begin position="95"/>
        <end position="112"/>
    </location>
</feature>
<keyword evidence="3" id="KW-1185">Reference proteome</keyword>
<dbReference type="InParanoid" id="S8DZB8"/>
<proteinExistence type="predicted"/>
<dbReference type="OrthoDB" id="2782214at2759"/>